<dbReference type="GO" id="GO:0015137">
    <property type="term" value="F:citrate transmembrane transporter activity"/>
    <property type="evidence" value="ECO:0007669"/>
    <property type="project" value="TreeGrafter"/>
</dbReference>
<evidence type="ECO:0000313" key="10">
    <source>
        <dbReference type="Proteomes" id="UP000326759"/>
    </source>
</evidence>
<comment type="caution">
    <text evidence="8">The sequence shown here is derived from an EMBL/GenBank/DDBJ whole genome shotgun (WGS) entry which is preliminary data.</text>
</comment>
<accession>A0A5N5T3G2</accession>
<keyword evidence="3" id="KW-0813">Transport</keyword>
<dbReference type="GO" id="GO:0015141">
    <property type="term" value="F:succinate transmembrane transporter activity"/>
    <property type="evidence" value="ECO:0007669"/>
    <property type="project" value="TreeGrafter"/>
</dbReference>
<proteinExistence type="inferred from homology"/>
<evidence type="ECO:0000256" key="6">
    <source>
        <dbReference type="ARBA" id="ARBA00023136"/>
    </source>
</evidence>
<dbReference type="PROSITE" id="PS01271">
    <property type="entry name" value="NA_SULFATE"/>
    <property type="match status" value="1"/>
</dbReference>
<keyword evidence="5 7" id="KW-1133">Transmembrane helix</keyword>
<feature type="transmembrane region" description="Helical" evidence="7">
    <location>
        <begin position="126"/>
        <end position="145"/>
    </location>
</feature>
<reference evidence="8 10" key="1">
    <citation type="journal article" date="2019" name="PLoS Biol.">
        <title>Sex chromosomes control vertical transmission of feminizing Wolbachia symbionts in an isopod.</title>
        <authorList>
            <person name="Becking T."/>
            <person name="Chebbi M.A."/>
            <person name="Giraud I."/>
            <person name="Moumen B."/>
            <person name="Laverre T."/>
            <person name="Caubet Y."/>
            <person name="Peccoud J."/>
            <person name="Gilbert C."/>
            <person name="Cordaux R."/>
        </authorList>
    </citation>
    <scope>NUCLEOTIDE SEQUENCE [LARGE SCALE GENOMIC DNA]</scope>
    <source>
        <strain evidence="8">ANa2</strain>
        <tissue evidence="8">Whole body excluding digestive tract and cuticle</tissue>
    </source>
</reference>
<gene>
    <name evidence="8" type="ORF">Anas_11987</name>
    <name evidence="9" type="ORF">Anas_14393</name>
</gene>
<dbReference type="EMBL" id="SEYY01013656">
    <property type="protein sequence ID" value="KAB7500549.1"/>
    <property type="molecule type" value="Genomic_DNA"/>
</dbReference>
<feature type="transmembrane region" description="Helical" evidence="7">
    <location>
        <begin position="166"/>
        <end position="191"/>
    </location>
</feature>
<feature type="transmembrane region" description="Helical" evidence="7">
    <location>
        <begin position="85"/>
        <end position="106"/>
    </location>
</feature>
<organism evidence="8 10">
    <name type="scientific">Armadillidium nasatum</name>
    <dbReference type="NCBI Taxonomy" id="96803"/>
    <lineage>
        <taxon>Eukaryota</taxon>
        <taxon>Metazoa</taxon>
        <taxon>Ecdysozoa</taxon>
        <taxon>Arthropoda</taxon>
        <taxon>Crustacea</taxon>
        <taxon>Multicrustacea</taxon>
        <taxon>Malacostraca</taxon>
        <taxon>Eumalacostraca</taxon>
        <taxon>Peracarida</taxon>
        <taxon>Isopoda</taxon>
        <taxon>Oniscidea</taxon>
        <taxon>Crinocheta</taxon>
        <taxon>Armadillidiidae</taxon>
        <taxon>Armadillidium</taxon>
    </lineage>
</organism>
<protein>
    <submittedName>
        <fullName evidence="8">Solute carrier family 13 member 5</fullName>
    </submittedName>
</protein>
<dbReference type="EMBL" id="SEYY01009356">
    <property type="protein sequence ID" value="KAB7501833.1"/>
    <property type="molecule type" value="Genomic_DNA"/>
</dbReference>
<dbReference type="InterPro" id="IPR031312">
    <property type="entry name" value="Na/sul_symport_CS"/>
</dbReference>
<dbReference type="InterPro" id="IPR001898">
    <property type="entry name" value="SLC13A/DASS"/>
</dbReference>
<dbReference type="PANTHER" id="PTHR10283">
    <property type="entry name" value="SOLUTE CARRIER FAMILY 13 MEMBER"/>
    <property type="match status" value="1"/>
</dbReference>
<comment type="similarity">
    <text evidence="2">Belongs to the SLC13A/DASS transporter (TC 2.A.47) family. NADC subfamily.</text>
</comment>
<dbReference type="GO" id="GO:0005886">
    <property type="term" value="C:plasma membrane"/>
    <property type="evidence" value="ECO:0007669"/>
    <property type="project" value="TreeGrafter"/>
</dbReference>
<dbReference type="Proteomes" id="UP000326759">
    <property type="component" value="Unassembled WGS sequence"/>
</dbReference>
<evidence type="ECO:0000256" key="1">
    <source>
        <dbReference type="ARBA" id="ARBA00004141"/>
    </source>
</evidence>
<evidence type="ECO:0000256" key="7">
    <source>
        <dbReference type="SAM" id="Phobius"/>
    </source>
</evidence>
<dbReference type="AlphaFoldDB" id="A0A5N5T3G2"/>
<sequence>MNINFLLVGTVDDSQLIIQDCHKLEENTGPVEGCLTWDVFHHKVPWGVIILIGGGFAMAEASKKSGLSHWLGSQFGILANMKKEVMLLIICSFTALLTEIMSNTAASSLLIPVLNDMSISIGVNPLYFLLPVTICTSYAFMLPVATPPNAIVFEAAKTMPVSRMMMTGLVMNILTVASAYLMINTLGYAIFDLNTFPDWANSTSIT</sequence>
<evidence type="ECO:0000313" key="8">
    <source>
        <dbReference type="EMBL" id="KAB7500549.1"/>
    </source>
</evidence>
<keyword evidence="6 7" id="KW-0472">Membrane</keyword>
<keyword evidence="4 7" id="KW-0812">Transmembrane</keyword>
<evidence type="ECO:0000313" key="9">
    <source>
        <dbReference type="EMBL" id="KAB7501833.1"/>
    </source>
</evidence>
<comment type="subcellular location">
    <subcellularLocation>
        <location evidence="1">Membrane</location>
        <topology evidence="1">Multi-pass membrane protein</topology>
    </subcellularLocation>
</comment>
<keyword evidence="10" id="KW-1185">Reference proteome</keyword>
<dbReference type="OrthoDB" id="6371745at2759"/>
<dbReference type="PANTHER" id="PTHR10283:SF82">
    <property type="entry name" value="SOLUTE CARRIER FAMILY 13 MEMBER 2"/>
    <property type="match status" value="1"/>
</dbReference>
<evidence type="ECO:0000256" key="4">
    <source>
        <dbReference type="ARBA" id="ARBA00022692"/>
    </source>
</evidence>
<evidence type="ECO:0000256" key="3">
    <source>
        <dbReference type="ARBA" id="ARBA00022448"/>
    </source>
</evidence>
<evidence type="ECO:0000256" key="2">
    <source>
        <dbReference type="ARBA" id="ARBA00006772"/>
    </source>
</evidence>
<dbReference type="Pfam" id="PF00939">
    <property type="entry name" value="Na_sulph_symp"/>
    <property type="match status" value="1"/>
</dbReference>
<name>A0A5N5T3G2_9CRUS</name>
<evidence type="ECO:0000256" key="5">
    <source>
        <dbReference type="ARBA" id="ARBA00022989"/>
    </source>
</evidence>